<dbReference type="Gene3D" id="2.40.160.170">
    <property type="match status" value="1"/>
</dbReference>
<accession>A0A8S4C332</accession>
<dbReference type="EMBL" id="CAJVAF010000313">
    <property type="protein sequence ID" value="CAG7595740.1"/>
    <property type="molecule type" value="Genomic_DNA"/>
</dbReference>
<name>A0A8S4C332_9ACAR</name>
<keyword evidence="2" id="KW-1185">Reference proteome</keyword>
<evidence type="ECO:0000313" key="1">
    <source>
        <dbReference type="EMBL" id="CAG7595740.1"/>
    </source>
</evidence>
<evidence type="ECO:0000313" key="2">
    <source>
        <dbReference type="Proteomes" id="UP000837675"/>
    </source>
</evidence>
<dbReference type="AlphaFoldDB" id="A0A8S4C332"/>
<gene>
    <name evidence="1" type="ORF">MHYMCMPASI_00842</name>
</gene>
<comment type="caution">
    <text evidence="1">The sequence shown here is derived from an EMBL/GenBank/DDBJ whole genome shotgun (WGS) entry which is preliminary data.</text>
</comment>
<proteinExistence type="predicted"/>
<dbReference type="Proteomes" id="UP000837675">
    <property type="component" value="Unassembled WGS sequence"/>
</dbReference>
<reference evidence="1" key="1">
    <citation type="submission" date="2021-06" db="EMBL/GenBank/DDBJ databases">
        <authorList>
            <person name="Nardi T."/>
            <person name="Nardi T."/>
        </authorList>
    </citation>
    <scope>NUCLEOTIDE SEQUENCE</scope>
</reference>
<sequence>MHNNNNLTIKVTPTYSIRTKEEIVSVKLRYGFEKLAPYLSVGYSSAFINDGSWHFFAEFGLMYQRQSSISSIITGRLTQVPGLLDHLKKKRQERRLMKIHLCSQSGGLLYLQVSPTDSK</sequence>
<organism evidence="1 2">
    <name type="scientific">Hyalomma marginatum</name>
    <dbReference type="NCBI Taxonomy" id="34627"/>
    <lineage>
        <taxon>Eukaryota</taxon>
        <taxon>Metazoa</taxon>
        <taxon>Ecdysozoa</taxon>
        <taxon>Arthropoda</taxon>
        <taxon>Chelicerata</taxon>
        <taxon>Arachnida</taxon>
        <taxon>Acari</taxon>
        <taxon>Parasitiformes</taxon>
        <taxon>Ixodida</taxon>
        <taxon>Ixodoidea</taxon>
        <taxon>Ixodidae</taxon>
        <taxon>Hyalomminae</taxon>
        <taxon>Hyalomma</taxon>
    </lineage>
</organism>
<protein>
    <submittedName>
        <fullName evidence="1">Uncharacterized protein</fullName>
    </submittedName>
</protein>